<dbReference type="Proteomes" id="UP000588098">
    <property type="component" value="Unassembled WGS sequence"/>
</dbReference>
<keyword evidence="2" id="KW-0812">Transmembrane</keyword>
<feature type="region of interest" description="Disordered" evidence="1">
    <location>
        <begin position="210"/>
        <end position="249"/>
    </location>
</feature>
<keyword evidence="2" id="KW-0472">Membrane</keyword>
<evidence type="ECO:0000256" key="1">
    <source>
        <dbReference type="SAM" id="MobiDB-lite"/>
    </source>
</evidence>
<dbReference type="RefSeq" id="WP_246494383.1">
    <property type="nucleotide sequence ID" value="NZ_JACHJL010000003.1"/>
</dbReference>
<feature type="compositionally biased region" description="Polar residues" evidence="1">
    <location>
        <begin position="237"/>
        <end position="249"/>
    </location>
</feature>
<reference evidence="3 4" key="1">
    <citation type="submission" date="2020-08" db="EMBL/GenBank/DDBJ databases">
        <title>Genomic Encyclopedia of Type Strains, Phase III (KMG-III): the genomes of soil and plant-associated and newly described type strains.</title>
        <authorList>
            <person name="Whitman W."/>
        </authorList>
    </citation>
    <scope>NUCLEOTIDE SEQUENCE [LARGE SCALE GENOMIC DNA]</scope>
    <source>
        <strain evidence="3 4">CECT 8305</strain>
    </source>
</reference>
<feature type="region of interest" description="Disordered" evidence="1">
    <location>
        <begin position="1"/>
        <end position="37"/>
    </location>
</feature>
<evidence type="ECO:0000313" key="4">
    <source>
        <dbReference type="Proteomes" id="UP000588098"/>
    </source>
</evidence>
<keyword evidence="2" id="KW-1133">Transmembrane helix</keyword>
<gene>
    <name evidence="3" type="ORF">FHS42_001896</name>
</gene>
<name>A0A7W9Q742_9ACTN</name>
<comment type="caution">
    <text evidence="3">The sequence shown here is derived from an EMBL/GenBank/DDBJ whole genome shotgun (WGS) entry which is preliminary data.</text>
</comment>
<evidence type="ECO:0000313" key="3">
    <source>
        <dbReference type="EMBL" id="MBB5934849.1"/>
    </source>
</evidence>
<organism evidence="3 4">
    <name type="scientific">Streptomyces zagrosensis</name>
    <dbReference type="NCBI Taxonomy" id="1042984"/>
    <lineage>
        <taxon>Bacteria</taxon>
        <taxon>Bacillati</taxon>
        <taxon>Actinomycetota</taxon>
        <taxon>Actinomycetes</taxon>
        <taxon>Kitasatosporales</taxon>
        <taxon>Streptomycetaceae</taxon>
        <taxon>Streptomyces</taxon>
    </lineage>
</organism>
<feature type="transmembrane region" description="Helical" evidence="2">
    <location>
        <begin position="45"/>
        <end position="66"/>
    </location>
</feature>
<protein>
    <submittedName>
        <fullName evidence="3">Uncharacterized protein</fullName>
    </submittedName>
</protein>
<evidence type="ECO:0000256" key="2">
    <source>
        <dbReference type="SAM" id="Phobius"/>
    </source>
</evidence>
<keyword evidence="4" id="KW-1185">Reference proteome</keyword>
<feature type="compositionally biased region" description="Basic and acidic residues" evidence="1">
    <location>
        <begin position="226"/>
        <end position="236"/>
    </location>
</feature>
<dbReference type="EMBL" id="JACHJL010000003">
    <property type="protein sequence ID" value="MBB5934849.1"/>
    <property type="molecule type" value="Genomic_DNA"/>
</dbReference>
<proteinExistence type="predicted"/>
<accession>A0A7W9Q742</accession>
<dbReference type="AlphaFoldDB" id="A0A7W9Q742"/>
<sequence length="249" mass="25821">MSPRTAGPPEAERSDSPPGAGFSSRAGVSPDDAPRRARRVARGRATFLGVFGVVGALLVAGCGIRSTSVPVDAGAAPSRASCKAPAADVPTQPTDDIAITIHLVCTSQLLPVSRALRLPKRDEAPRPEEFARALLAQLQRWPSTAELKAGFSTEVGKRIQVSGPVEGDPTGTLRLNREPDELPSYALAQLVCTFAETSAVRGKRAVVLGGPAASDGEEATGAGGLKRYECGSDLRSRPQSAQSSGTVLE</sequence>